<proteinExistence type="inferred from homology"/>
<evidence type="ECO:0000256" key="1">
    <source>
        <dbReference type="ARBA" id="ARBA00008721"/>
    </source>
</evidence>
<dbReference type="Gene3D" id="3.40.390.10">
    <property type="entry name" value="Collagenase (Catalytic Domain)"/>
    <property type="match status" value="1"/>
</dbReference>
<gene>
    <name evidence="12" type="ORF">ALGA_2980</name>
</gene>
<evidence type="ECO:0000256" key="3">
    <source>
        <dbReference type="ARBA" id="ARBA00022723"/>
    </source>
</evidence>
<organism evidence="12 13">
    <name type="scientific">Labilibaculum antarcticum</name>
    <dbReference type="NCBI Taxonomy" id="1717717"/>
    <lineage>
        <taxon>Bacteria</taxon>
        <taxon>Pseudomonadati</taxon>
        <taxon>Bacteroidota</taxon>
        <taxon>Bacteroidia</taxon>
        <taxon>Marinilabiliales</taxon>
        <taxon>Marinifilaceae</taxon>
        <taxon>Labilibaculum</taxon>
    </lineage>
</organism>
<feature type="domain" description="Peptidase M43 pregnancy-associated plasma-A" evidence="11">
    <location>
        <begin position="207"/>
        <end position="341"/>
    </location>
</feature>
<dbReference type="GO" id="GO:0006508">
    <property type="term" value="P:proteolysis"/>
    <property type="evidence" value="ECO:0007669"/>
    <property type="project" value="UniProtKB-KW"/>
</dbReference>
<dbReference type="InterPro" id="IPR008754">
    <property type="entry name" value="Peptidase_M43"/>
</dbReference>
<keyword evidence="2 12" id="KW-0645">Protease</keyword>
<dbReference type="PANTHER" id="PTHR47466:SF1">
    <property type="entry name" value="METALLOPROTEASE MEP1 (AFU_ORTHOLOGUE AFUA_1G07730)-RELATED"/>
    <property type="match status" value="1"/>
</dbReference>
<protein>
    <submittedName>
        <fullName evidence="12">Zinc metalloprotease</fullName>
    </submittedName>
</protein>
<dbReference type="EMBL" id="AP018042">
    <property type="protein sequence ID" value="BAX81285.1"/>
    <property type="molecule type" value="Genomic_DNA"/>
</dbReference>
<evidence type="ECO:0000256" key="6">
    <source>
        <dbReference type="ARBA" id="ARBA00022833"/>
    </source>
</evidence>
<evidence type="ECO:0000259" key="11">
    <source>
        <dbReference type="Pfam" id="PF05572"/>
    </source>
</evidence>
<dbReference type="RefSeq" id="WP_096430519.1">
    <property type="nucleotide sequence ID" value="NZ_AP018042.1"/>
</dbReference>
<keyword evidence="4 10" id="KW-0732">Signal</keyword>
<feature type="region of interest" description="Disordered" evidence="9">
    <location>
        <begin position="91"/>
        <end position="115"/>
    </location>
</feature>
<keyword evidence="13" id="KW-1185">Reference proteome</keyword>
<dbReference type="OrthoDB" id="6278496at2"/>
<dbReference type="GO" id="GO:0046872">
    <property type="term" value="F:metal ion binding"/>
    <property type="evidence" value="ECO:0007669"/>
    <property type="project" value="UniProtKB-KW"/>
</dbReference>
<keyword evidence="6" id="KW-0862">Zinc</keyword>
<evidence type="ECO:0000313" key="12">
    <source>
        <dbReference type="EMBL" id="BAX81285.1"/>
    </source>
</evidence>
<name>A0A1Y1CLQ7_9BACT</name>
<evidence type="ECO:0000313" key="13">
    <source>
        <dbReference type="Proteomes" id="UP000218267"/>
    </source>
</evidence>
<reference evidence="12 13" key="1">
    <citation type="journal article" date="2018" name="Mar. Genomics">
        <title>Complete genome sequence of Marinifilaceae bacterium strain SPP2, isolated from the Antarctic marine sediment.</title>
        <authorList>
            <person name="Watanabe M."/>
            <person name="Kojima H."/>
            <person name="Fukui M."/>
        </authorList>
    </citation>
    <scope>NUCLEOTIDE SEQUENCE [LARGE SCALE GENOMIC DNA]</scope>
    <source>
        <strain evidence="12 13">SPP2</strain>
    </source>
</reference>
<dbReference type="GO" id="GO:0008237">
    <property type="term" value="F:metallopeptidase activity"/>
    <property type="evidence" value="ECO:0007669"/>
    <property type="project" value="UniProtKB-KW"/>
</dbReference>
<dbReference type="KEGG" id="mbas:ALGA_2980"/>
<evidence type="ECO:0000256" key="8">
    <source>
        <dbReference type="ARBA" id="ARBA00023157"/>
    </source>
</evidence>
<evidence type="ECO:0000256" key="2">
    <source>
        <dbReference type="ARBA" id="ARBA00022670"/>
    </source>
</evidence>
<feature type="chain" id="PRO_5012688569" evidence="10">
    <location>
        <begin position="23"/>
        <end position="354"/>
    </location>
</feature>
<dbReference type="InterPro" id="IPR024079">
    <property type="entry name" value="MetalloPept_cat_dom_sf"/>
</dbReference>
<evidence type="ECO:0000256" key="10">
    <source>
        <dbReference type="SAM" id="SignalP"/>
    </source>
</evidence>
<evidence type="ECO:0000256" key="7">
    <source>
        <dbReference type="ARBA" id="ARBA00023049"/>
    </source>
</evidence>
<dbReference type="PROSITE" id="PS51257">
    <property type="entry name" value="PROKAR_LIPOPROTEIN"/>
    <property type="match status" value="1"/>
</dbReference>
<dbReference type="CDD" id="cd04275">
    <property type="entry name" value="ZnMc_pappalysin_like"/>
    <property type="match status" value="1"/>
</dbReference>
<dbReference type="AlphaFoldDB" id="A0A1Y1CLQ7"/>
<evidence type="ECO:0000256" key="9">
    <source>
        <dbReference type="SAM" id="MobiDB-lite"/>
    </source>
</evidence>
<evidence type="ECO:0000256" key="4">
    <source>
        <dbReference type="ARBA" id="ARBA00022729"/>
    </source>
</evidence>
<dbReference type="Proteomes" id="UP000218267">
    <property type="component" value="Chromosome"/>
</dbReference>
<comment type="similarity">
    <text evidence="1">Belongs to the peptidase M43B family.</text>
</comment>
<dbReference type="Pfam" id="PF05572">
    <property type="entry name" value="Peptidase_M43"/>
    <property type="match status" value="1"/>
</dbReference>
<evidence type="ECO:0000256" key="5">
    <source>
        <dbReference type="ARBA" id="ARBA00022801"/>
    </source>
</evidence>
<keyword evidence="5" id="KW-0378">Hydrolase</keyword>
<accession>A0A1Y1CLQ7</accession>
<reference evidence="13" key="2">
    <citation type="journal article" date="2020" name="Antonie Van Leeuwenhoek">
        <title>Labilibaculum antarcticum sp. nov., a novel facultative anaerobic, psychrotorelant bacterium isolated from marine sediment of Antarctica.</title>
        <authorList>
            <person name="Watanabe M."/>
            <person name="Kojima H."/>
            <person name="Fukui M."/>
        </authorList>
    </citation>
    <scope>NUCLEOTIDE SEQUENCE [LARGE SCALE GENOMIC DNA]</scope>
    <source>
        <strain evidence="13">SPP2</strain>
    </source>
</reference>
<dbReference type="SUPFAM" id="SSF55486">
    <property type="entry name" value="Metalloproteases ('zincins'), catalytic domain"/>
    <property type="match status" value="1"/>
</dbReference>
<keyword evidence="7 12" id="KW-0482">Metalloprotease</keyword>
<feature type="signal peptide" evidence="10">
    <location>
        <begin position="1"/>
        <end position="22"/>
    </location>
</feature>
<keyword evidence="8" id="KW-1015">Disulfide bond</keyword>
<dbReference type="PANTHER" id="PTHR47466">
    <property type="match status" value="1"/>
</dbReference>
<keyword evidence="3" id="KW-0479">Metal-binding</keyword>
<sequence>MKKIIFSMACLALILGSCQKNANDITPEQQEIAVDMSDFYVYTSDDNTVKSGHVHGPKCGSMTVLNRQLKENPGLENRLYAIEKHTRQLIAAKSSSSTNKGKPVKPGDTPDPTPYQGSITIPVIINILEDANHPVTQANIDSQIDILNDDYNDLNPATGAVPSEFNNAIANVDITFVLAGINRKVSTKTSWGTNDAMKLSSQGGIDATDPSFYLNFWICEIGGGILGYAQFPGGALATDGVVIGSDYFGRNTLGGQYGYGRTATHEVGHWLNLRHIWGDGNCRQDDFVTDTPGSDQANYGCPSYPTVNCRSNDMTMNYMDYVDDQCMYMFTNGQNDRIRAIFAAGGERESFVIQ</sequence>